<keyword evidence="2" id="KW-1003">Cell membrane</keyword>
<comment type="caution">
    <text evidence="8">The sequence shown here is derived from an EMBL/GenBank/DDBJ whole genome shotgun (WGS) entry which is preliminary data.</text>
</comment>
<dbReference type="InterPro" id="IPR051542">
    <property type="entry name" value="Hydrogenase_cytochrome"/>
</dbReference>
<dbReference type="InterPro" id="IPR011577">
    <property type="entry name" value="Cyt_b561_bac/Ni-Hgenase"/>
</dbReference>
<proteinExistence type="predicted"/>
<dbReference type="Pfam" id="PF01292">
    <property type="entry name" value="Ni_hydr_CYTB"/>
    <property type="match status" value="1"/>
</dbReference>
<comment type="subcellular location">
    <subcellularLocation>
        <location evidence="1">Cell membrane</location>
        <topology evidence="1">Multi-pass membrane protein</topology>
    </subcellularLocation>
</comment>
<evidence type="ECO:0000256" key="1">
    <source>
        <dbReference type="ARBA" id="ARBA00004651"/>
    </source>
</evidence>
<gene>
    <name evidence="8" type="ORF">H663_017355</name>
</gene>
<name>A0A2T7U9W7_9BURK</name>
<keyword evidence="4 6" id="KW-1133">Transmembrane helix</keyword>
<feature type="transmembrane region" description="Helical" evidence="6">
    <location>
        <begin position="95"/>
        <end position="116"/>
    </location>
</feature>
<dbReference type="GO" id="GO:0009055">
    <property type="term" value="F:electron transfer activity"/>
    <property type="evidence" value="ECO:0007669"/>
    <property type="project" value="InterPro"/>
</dbReference>
<feature type="transmembrane region" description="Helical" evidence="6">
    <location>
        <begin position="44"/>
        <end position="63"/>
    </location>
</feature>
<feature type="transmembrane region" description="Helical" evidence="6">
    <location>
        <begin position="150"/>
        <end position="167"/>
    </location>
</feature>
<dbReference type="PANTHER" id="PTHR30485">
    <property type="entry name" value="NI/FE-HYDROGENASE 1 B-TYPE CYTOCHROME SUBUNIT"/>
    <property type="match status" value="1"/>
</dbReference>
<protein>
    <submittedName>
        <fullName evidence="8">Cytochrome B</fullName>
    </submittedName>
</protein>
<feature type="transmembrane region" description="Helical" evidence="6">
    <location>
        <begin position="199"/>
        <end position="219"/>
    </location>
</feature>
<evidence type="ECO:0000259" key="7">
    <source>
        <dbReference type="Pfam" id="PF01292"/>
    </source>
</evidence>
<feature type="transmembrane region" description="Helical" evidence="6">
    <location>
        <begin position="13"/>
        <end position="32"/>
    </location>
</feature>
<dbReference type="Proteomes" id="UP000037507">
    <property type="component" value="Unassembled WGS sequence"/>
</dbReference>
<organism evidence="8 9">
    <name type="scientific">Limnohabitans planktonicus II-D5</name>
    <dbReference type="NCBI Taxonomy" id="1293045"/>
    <lineage>
        <taxon>Bacteria</taxon>
        <taxon>Pseudomonadati</taxon>
        <taxon>Pseudomonadota</taxon>
        <taxon>Betaproteobacteria</taxon>
        <taxon>Burkholderiales</taxon>
        <taxon>Comamonadaceae</taxon>
        <taxon>Limnohabitans</taxon>
    </lineage>
</organism>
<dbReference type="InterPro" id="IPR016174">
    <property type="entry name" value="Di-haem_cyt_TM"/>
</dbReference>
<dbReference type="GO" id="GO:0022904">
    <property type="term" value="P:respiratory electron transport chain"/>
    <property type="evidence" value="ECO:0007669"/>
    <property type="project" value="InterPro"/>
</dbReference>
<dbReference type="STRING" id="1293045.H663_10510"/>
<dbReference type="GO" id="GO:0020037">
    <property type="term" value="F:heme binding"/>
    <property type="evidence" value="ECO:0007669"/>
    <property type="project" value="TreeGrafter"/>
</dbReference>
<dbReference type="Gene3D" id="1.20.950.20">
    <property type="entry name" value="Transmembrane di-heme cytochromes, Chain C"/>
    <property type="match status" value="1"/>
</dbReference>
<accession>A0A2T7U9W7</accession>
<evidence type="ECO:0000256" key="5">
    <source>
        <dbReference type="ARBA" id="ARBA00023136"/>
    </source>
</evidence>
<dbReference type="GO" id="GO:0005886">
    <property type="term" value="C:plasma membrane"/>
    <property type="evidence" value="ECO:0007669"/>
    <property type="project" value="UniProtKB-SubCell"/>
</dbReference>
<dbReference type="OrthoDB" id="196472at2"/>
<evidence type="ECO:0000256" key="4">
    <source>
        <dbReference type="ARBA" id="ARBA00022989"/>
    </source>
</evidence>
<dbReference type="EMBL" id="LFYT02000030">
    <property type="protein sequence ID" value="PVE41449.1"/>
    <property type="molecule type" value="Genomic_DNA"/>
</dbReference>
<keyword evidence="3 6" id="KW-0812">Transmembrane</keyword>
<keyword evidence="5 6" id="KW-0472">Membrane</keyword>
<dbReference type="RefSeq" id="WP_053172808.1">
    <property type="nucleotide sequence ID" value="NZ_LFYT02000030.1"/>
</dbReference>
<feature type="domain" description="Cytochrome b561 bacterial/Ni-hydrogenase" evidence="7">
    <location>
        <begin position="7"/>
        <end position="180"/>
    </location>
</feature>
<dbReference type="PANTHER" id="PTHR30485:SF2">
    <property type="entry name" value="BLL0597 PROTEIN"/>
    <property type="match status" value="1"/>
</dbReference>
<evidence type="ECO:0000256" key="3">
    <source>
        <dbReference type="ARBA" id="ARBA00022692"/>
    </source>
</evidence>
<sequence>MVRVRIWDLPTRLFHWGLVLCVTGLVITGNVGGNAMMWHFRLGYCVWTLLLFRVFWGFVGGYWSRWSQLTLNPSRVWAYLQGRDRFTHFAGHNPLGSWSVVAFLLFLCVQVGTGLISDDEIANMGPLSSLVSSHWVSLATSWHKGWGKSTLILLICIHGLALIWYRWKKNQSLVQAMWHGDKPMPDSVAPSTDHGQSRAWALVLLLVSAMAVFWIVSLGG</sequence>
<evidence type="ECO:0000256" key="2">
    <source>
        <dbReference type="ARBA" id="ARBA00022475"/>
    </source>
</evidence>
<reference evidence="8" key="1">
    <citation type="submission" date="2017-04" db="EMBL/GenBank/DDBJ databases">
        <title>Unexpected and diverse lifestyles within the genus Limnohabitans.</title>
        <authorList>
            <person name="Kasalicky V."/>
            <person name="Mehrshad M."/>
            <person name="Andrei S.-A."/>
            <person name="Salcher M."/>
            <person name="Kratochvilova H."/>
            <person name="Simek K."/>
            <person name="Ghai R."/>
        </authorList>
    </citation>
    <scope>NUCLEOTIDE SEQUENCE [LARGE SCALE GENOMIC DNA]</scope>
    <source>
        <strain evidence="8">II-D5</strain>
    </source>
</reference>
<keyword evidence="9" id="KW-1185">Reference proteome</keyword>
<evidence type="ECO:0000313" key="9">
    <source>
        <dbReference type="Proteomes" id="UP000037507"/>
    </source>
</evidence>
<dbReference type="SUPFAM" id="SSF81342">
    <property type="entry name" value="Transmembrane di-heme cytochromes"/>
    <property type="match status" value="1"/>
</dbReference>
<evidence type="ECO:0000256" key="6">
    <source>
        <dbReference type="SAM" id="Phobius"/>
    </source>
</evidence>
<evidence type="ECO:0000313" key="8">
    <source>
        <dbReference type="EMBL" id="PVE41449.1"/>
    </source>
</evidence>
<dbReference type="AlphaFoldDB" id="A0A2T7U9W7"/>